<dbReference type="Pfam" id="PF12796">
    <property type="entry name" value="Ank_2"/>
    <property type="match status" value="1"/>
</dbReference>
<dbReference type="GO" id="GO:0003824">
    <property type="term" value="F:catalytic activity"/>
    <property type="evidence" value="ECO:0007669"/>
    <property type="project" value="InterPro"/>
</dbReference>
<dbReference type="VEuPathDB" id="FungiDB:ASPNIDRAFT2_126811"/>
<dbReference type="VEuPathDB" id="FungiDB:M747DRAFT_351903"/>
<dbReference type="OMA" id="WELTALH"/>
<evidence type="ECO:0000256" key="1">
    <source>
        <dbReference type="PROSITE-ProRule" id="PRU00023"/>
    </source>
</evidence>
<gene>
    <name evidence="3" type="ORF">ABL_09934</name>
</gene>
<dbReference type="Gene3D" id="1.25.40.20">
    <property type="entry name" value="Ankyrin repeat-containing domain"/>
    <property type="match status" value="1"/>
</dbReference>
<dbReference type="EMBL" id="BCMY01000027">
    <property type="protein sequence ID" value="GAQ47273.1"/>
    <property type="molecule type" value="Genomic_DNA"/>
</dbReference>
<feature type="repeat" description="ANK" evidence="1">
    <location>
        <begin position="599"/>
        <end position="631"/>
    </location>
</feature>
<evidence type="ECO:0000256" key="2">
    <source>
        <dbReference type="SAM" id="MobiDB-lite"/>
    </source>
</evidence>
<dbReference type="PANTHER" id="PTHR46082:SF11">
    <property type="entry name" value="AAA+ ATPASE DOMAIN-CONTAINING PROTEIN-RELATED"/>
    <property type="match status" value="1"/>
</dbReference>
<dbReference type="VEuPathDB" id="FungiDB:ASPNIDRAFT2_170463"/>
<feature type="repeat" description="ANK" evidence="1">
    <location>
        <begin position="532"/>
        <end position="564"/>
    </location>
</feature>
<dbReference type="Pfam" id="PF13637">
    <property type="entry name" value="Ank_4"/>
    <property type="match status" value="1"/>
</dbReference>
<feature type="repeat" description="ANK" evidence="1">
    <location>
        <begin position="566"/>
        <end position="598"/>
    </location>
</feature>
<comment type="caution">
    <text evidence="3">The sequence shown here is derived from an EMBL/GenBank/DDBJ whole genome shotgun (WGS) entry which is preliminary data.</text>
</comment>
<protein>
    <submittedName>
        <fullName evidence="3">Ankyrin repeat-containing protein</fullName>
    </submittedName>
</protein>
<dbReference type="OrthoDB" id="1577640at2759"/>
<dbReference type="InterPro" id="IPR002110">
    <property type="entry name" value="Ankyrin_rpt"/>
</dbReference>
<feature type="compositionally biased region" description="Pro residues" evidence="2">
    <location>
        <begin position="479"/>
        <end position="490"/>
    </location>
</feature>
<dbReference type="InterPro" id="IPR035994">
    <property type="entry name" value="Nucleoside_phosphorylase_sf"/>
</dbReference>
<name>A0A124BZ17_ASPNG</name>
<dbReference type="SMART" id="SM00248">
    <property type="entry name" value="ANK"/>
    <property type="match status" value="4"/>
</dbReference>
<keyword evidence="1" id="KW-0040">ANK repeat</keyword>
<dbReference type="Proteomes" id="UP000068243">
    <property type="component" value="Unassembled WGS sequence"/>
</dbReference>
<dbReference type="InterPro" id="IPR036770">
    <property type="entry name" value="Ankyrin_rpt-contain_sf"/>
</dbReference>
<feature type="compositionally biased region" description="Basic and acidic residues" evidence="2">
    <location>
        <begin position="464"/>
        <end position="477"/>
    </location>
</feature>
<dbReference type="AlphaFoldDB" id="A0A124BZ17"/>
<feature type="region of interest" description="Disordered" evidence="2">
    <location>
        <begin position="405"/>
        <end position="496"/>
    </location>
</feature>
<evidence type="ECO:0000313" key="3">
    <source>
        <dbReference type="EMBL" id="GAQ47273.1"/>
    </source>
</evidence>
<dbReference type="PANTHER" id="PTHR46082">
    <property type="entry name" value="ATP/GTP-BINDING PROTEIN-RELATED"/>
    <property type="match status" value="1"/>
</dbReference>
<evidence type="ECO:0000313" key="4">
    <source>
        <dbReference type="Proteomes" id="UP000068243"/>
    </source>
</evidence>
<dbReference type="GO" id="GO:0009116">
    <property type="term" value="P:nucleoside metabolic process"/>
    <property type="evidence" value="ECO:0007669"/>
    <property type="project" value="InterPro"/>
</dbReference>
<dbReference type="VEuPathDB" id="FungiDB:ATCC64974_22910"/>
<dbReference type="VEuPathDB" id="FungiDB:An01g00640"/>
<feature type="compositionally biased region" description="Polar residues" evidence="2">
    <location>
        <begin position="415"/>
        <end position="433"/>
    </location>
</feature>
<dbReference type="InterPro" id="IPR053137">
    <property type="entry name" value="NLR-like"/>
</dbReference>
<dbReference type="Gene3D" id="3.40.50.1580">
    <property type="entry name" value="Nucleoside phosphorylase domain"/>
    <property type="match status" value="1"/>
</dbReference>
<proteinExistence type="predicted"/>
<reference evidence="4" key="1">
    <citation type="journal article" date="2016" name="Genome Announc.">
        <title>Draft genome sequence of Aspergillus niger strain An76.</title>
        <authorList>
            <person name="Gong W."/>
            <person name="Cheng Z."/>
            <person name="Zhang H."/>
            <person name="Liu L."/>
            <person name="Gao P."/>
            <person name="Wang L."/>
        </authorList>
    </citation>
    <scope>NUCLEOTIDE SEQUENCE [LARGE SCALE GENOMIC DNA]</scope>
    <source>
        <strain evidence="4">An76</strain>
    </source>
</reference>
<dbReference type="SUPFAM" id="SSF53167">
    <property type="entry name" value="Purine and uridine phosphorylases"/>
    <property type="match status" value="1"/>
</dbReference>
<sequence length="655" mass="71838">MDEVINSTLEELQSATSNVPLRSLLKSHLLQHCTPDKLQAFNKLNEKHRKLLVSHVALPMRTYGPQQSLRCADYRVGWVCALALELTAAKAMLDTGHGRPSDLEILSGFDDNQYEFGQIGGHNVVLAVLPSGGYGVAQAALAANMMKRAFPAIQFALLVGIGGGVPSRTNDIRLGDVVVSTPVAGYPGVLQYDLGKRGLDEDITTTGVLRKPARKALAAINVMRARYMMIDNDLSGAINEALEKYPRMCDDFSHPGMVNDVLYRADYDHVSGDDCSSCSNGMVMSRRARKTNEPRIHYGLIGSGNQVIKNGKFRERLREKHNILCFEMEAAGALEAFECLVIRGICDYSDSHKNDMWQGYAALTAAAYTKDLLLLIEGAVTPDAMASPSPPEVEVPENISLGVPAHGGNPGVRNHPQNVSVHKPQFHQQQQLPITCEPPPSYTQAARTFQPAPASVELPCQQPKKVDIEKKRADRNSSPKPPVSRPPQQPIDPRLRKDYGRRLVEAAKAGNMPSVKRFIERGGDPNTTTDDWELTALHYAARMGHNGLTRLLLKAGANPNAKARFRNDTPLFEAAASGHIKVVQYLLLHGADFTVHCQRGKTALHAAAEKGHFACVELLVQSKADSDSIDDEGHTPLDLAKKEDRLEIVKYLQRI</sequence>
<dbReference type="PROSITE" id="PS50297">
    <property type="entry name" value="ANK_REP_REGION"/>
    <property type="match status" value="3"/>
</dbReference>
<dbReference type="PROSITE" id="PS50088">
    <property type="entry name" value="ANK_REPEAT"/>
    <property type="match status" value="3"/>
</dbReference>
<dbReference type="SUPFAM" id="SSF48403">
    <property type="entry name" value="Ankyrin repeat"/>
    <property type="match status" value="1"/>
</dbReference>
<accession>A0A124BZ17</accession>
<organism evidence="3 4">
    <name type="scientific">Aspergillus niger</name>
    <dbReference type="NCBI Taxonomy" id="5061"/>
    <lineage>
        <taxon>Eukaryota</taxon>
        <taxon>Fungi</taxon>
        <taxon>Dikarya</taxon>
        <taxon>Ascomycota</taxon>
        <taxon>Pezizomycotina</taxon>
        <taxon>Eurotiomycetes</taxon>
        <taxon>Eurotiomycetidae</taxon>
        <taxon>Eurotiales</taxon>
        <taxon>Aspergillaceae</taxon>
        <taxon>Aspergillus</taxon>
        <taxon>Aspergillus subgen. Circumdati</taxon>
    </lineage>
</organism>